<feature type="domain" description="KRAB" evidence="1">
    <location>
        <begin position="3"/>
        <end position="74"/>
    </location>
</feature>
<dbReference type="AlphaFoldDB" id="A0A4X2LI22"/>
<dbReference type="PANTHER" id="PTHR23232:SF163">
    <property type="entry name" value="ZINC FINGER PROTEIN 589"/>
    <property type="match status" value="1"/>
</dbReference>
<dbReference type="SMART" id="SM00349">
    <property type="entry name" value="KRAB"/>
    <property type="match status" value="1"/>
</dbReference>
<dbReference type="PANTHER" id="PTHR23232">
    <property type="entry name" value="KRAB DOMAIN C2H2 ZINC FINGER"/>
    <property type="match status" value="1"/>
</dbReference>
<keyword evidence="3" id="KW-1185">Reference proteome</keyword>
<accession>A0A4X2LI22</accession>
<reference evidence="2" key="3">
    <citation type="submission" date="2025-09" db="UniProtKB">
        <authorList>
            <consortium name="Ensembl"/>
        </authorList>
    </citation>
    <scope>IDENTIFICATION</scope>
</reference>
<dbReference type="PROSITE" id="PS50805">
    <property type="entry name" value="KRAB"/>
    <property type="match status" value="1"/>
</dbReference>
<reference evidence="3" key="1">
    <citation type="submission" date="2018-12" db="EMBL/GenBank/DDBJ databases">
        <authorList>
            <person name="Yazar S."/>
        </authorList>
    </citation>
    <scope>NUCLEOTIDE SEQUENCE [LARGE SCALE GENOMIC DNA]</scope>
</reference>
<proteinExistence type="predicted"/>
<dbReference type="Proteomes" id="UP000314987">
    <property type="component" value="Unassembled WGS sequence"/>
</dbReference>
<dbReference type="GO" id="GO:0006355">
    <property type="term" value="P:regulation of DNA-templated transcription"/>
    <property type="evidence" value="ECO:0007669"/>
    <property type="project" value="InterPro"/>
</dbReference>
<dbReference type="CDD" id="cd07765">
    <property type="entry name" value="KRAB_A-box"/>
    <property type="match status" value="1"/>
</dbReference>
<dbReference type="GeneTree" id="ENSGT00940000162000"/>
<evidence type="ECO:0000313" key="3">
    <source>
        <dbReference type="Proteomes" id="UP000314987"/>
    </source>
</evidence>
<evidence type="ECO:0000259" key="1">
    <source>
        <dbReference type="PROSITE" id="PS50805"/>
    </source>
</evidence>
<name>A0A4X2LI22_VOMUR</name>
<dbReference type="InterPro" id="IPR001909">
    <property type="entry name" value="KRAB"/>
</dbReference>
<dbReference type="Ensembl" id="ENSVURT00010024342.1">
    <property type="protein sequence ID" value="ENSVURP00010021375.1"/>
    <property type="gene ID" value="ENSVURG00010016366.1"/>
</dbReference>
<dbReference type="Pfam" id="PF01352">
    <property type="entry name" value="KRAB"/>
    <property type="match status" value="1"/>
</dbReference>
<dbReference type="Gene3D" id="6.10.140.140">
    <property type="match status" value="1"/>
</dbReference>
<dbReference type="OMA" id="EVPWAME"/>
<evidence type="ECO:0000313" key="2">
    <source>
        <dbReference type="Ensembl" id="ENSVURP00010021375.1"/>
    </source>
</evidence>
<reference evidence="2" key="2">
    <citation type="submission" date="2025-08" db="UniProtKB">
        <authorList>
            <consortium name="Ensembl"/>
        </authorList>
    </citation>
    <scope>IDENTIFICATION</scope>
</reference>
<dbReference type="SUPFAM" id="SSF109640">
    <property type="entry name" value="KRAB domain (Kruppel-associated box)"/>
    <property type="match status" value="1"/>
</dbReference>
<protein>
    <recommendedName>
        <fullName evidence="1">KRAB domain-containing protein</fullName>
    </recommendedName>
</protein>
<sequence>DALTFQDVAVDFTWEEWGQLDPAQQNLYRDVMLENYQHLISLGFPVSKPVVISQLEQGEVPWAMEREVAKGSCLGE</sequence>
<dbReference type="InterPro" id="IPR050169">
    <property type="entry name" value="Krueppel_C2H2_ZnF"/>
</dbReference>
<dbReference type="STRING" id="29139.ENSVURP00010021375"/>
<organism evidence="2 3">
    <name type="scientific">Vombatus ursinus</name>
    <name type="common">Common wombat</name>
    <dbReference type="NCBI Taxonomy" id="29139"/>
    <lineage>
        <taxon>Eukaryota</taxon>
        <taxon>Metazoa</taxon>
        <taxon>Chordata</taxon>
        <taxon>Craniata</taxon>
        <taxon>Vertebrata</taxon>
        <taxon>Euteleostomi</taxon>
        <taxon>Mammalia</taxon>
        <taxon>Metatheria</taxon>
        <taxon>Diprotodontia</taxon>
        <taxon>Vombatidae</taxon>
        <taxon>Vombatus</taxon>
    </lineage>
</organism>
<dbReference type="InterPro" id="IPR036051">
    <property type="entry name" value="KRAB_dom_sf"/>
</dbReference>